<sequence length="80" mass="8732">MFCSVIFLNMCVRRLVKAARCSLEEALDCATRKPARLLGIDDYKGVLSPGAIADLIIIDENVNVKATYLSANLVYSHGSN</sequence>
<dbReference type="Proteomes" id="UP001608902">
    <property type="component" value="Unassembled WGS sequence"/>
</dbReference>
<evidence type="ECO:0000313" key="4">
    <source>
        <dbReference type="EMBL" id="MFH4984115.1"/>
    </source>
</evidence>
<dbReference type="EMBL" id="JBGFUD010015304">
    <property type="protein sequence ID" value="MFH4984115.1"/>
    <property type="molecule type" value="Genomic_DNA"/>
</dbReference>
<accession>A0ABD6EXD4</accession>
<keyword evidence="1" id="KW-0378">Hydrolase</keyword>
<dbReference type="Pfam" id="PF01979">
    <property type="entry name" value="Amidohydro_1"/>
    <property type="match status" value="1"/>
</dbReference>
<feature type="chain" id="PRO_5044814915" description="Amidohydrolase-related domain-containing protein" evidence="2">
    <location>
        <begin position="19"/>
        <end position="80"/>
    </location>
</feature>
<dbReference type="PANTHER" id="PTHR11113">
    <property type="entry name" value="N-ACETYLGLUCOSAMINE-6-PHOSPHATE DEACETYLASE"/>
    <property type="match status" value="1"/>
</dbReference>
<dbReference type="Gene3D" id="2.30.40.10">
    <property type="entry name" value="Urease, subunit C, domain 1"/>
    <property type="match status" value="1"/>
</dbReference>
<comment type="caution">
    <text evidence="4">The sequence shown here is derived from an EMBL/GenBank/DDBJ whole genome shotgun (WGS) entry which is preliminary data.</text>
</comment>
<evidence type="ECO:0000256" key="1">
    <source>
        <dbReference type="ARBA" id="ARBA00022801"/>
    </source>
</evidence>
<dbReference type="AlphaFoldDB" id="A0ABD6EXD4"/>
<name>A0ABD6EXD4_9BILA</name>
<keyword evidence="5" id="KW-1185">Reference proteome</keyword>
<reference evidence="4 5" key="1">
    <citation type="submission" date="2024-08" db="EMBL/GenBank/DDBJ databases">
        <title>Gnathostoma spinigerum genome.</title>
        <authorList>
            <person name="Gonzalez-Bertolin B."/>
            <person name="Monzon S."/>
            <person name="Zaballos A."/>
            <person name="Jimenez P."/>
            <person name="Dekumyoy P."/>
            <person name="Varona S."/>
            <person name="Cuesta I."/>
            <person name="Sumanam S."/>
            <person name="Adisakwattana P."/>
            <person name="Gasser R.B."/>
            <person name="Hernandez-Gonzalez A."/>
            <person name="Young N.D."/>
            <person name="Perteguer M.J."/>
        </authorList>
    </citation>
    <scope>NUCLEOTIDE SEQUENCE [LARGE SCALE GENOMIC DNA]</scope>
    <source>
        <strain evidence="4">AL3</strain>
        <tissue evidence="4">Liver</tissue>
    </source>
</reference>
<feature type="signal peptide" evidence="2">
    <location>
        <begin position="1"/>
        <end position="18"/>
    </location>
</feature>
<evidence type="ECO:0000259" key="3">
    <source>
        <dbReference type="Pfam" id="PF01979"/>
    </source>
</evidence>
<proteinExistence type="predicted"/>
<protein>
    <recommendedName>
        <fullName evidence="3">Amidohydrolase-related domain-containing protein</fullName>
    </recommendedName>
</protein>
<dbReference type="InterPro" id="IPR006680">
    <property type="entry name" value="Amidohydro-rel"/>
</dbReference>
<organism evidence="4 5">
    <name type="scientific">Gnathostoma spinigerum</name>
    <dbReference type="NCBI Taxonomy" id="75299"/>
    <lineage>
        <taxon>Eukaryota</taxon>
        <taxon>Metazoa</taxon>
        <taxon>Ecdysozoa</taxon>
        <taxon>Nematoda</taxon>
        <taxon>Chromadorea</taxon>
        <taxon>Rhabditida</taxon>
        <taxon>Spirurina</taxon>
        <taxon>Gnathostomatomorpha</taxon>
        <taxon>Gnathostomatoidea</taxon>
        <taxon>Gnathostomatidae</taxon>
        <taxon>Gnathostoma</taxon>
    </lineage>
</organism>
<dbReference type="SUPFAM" id="SSF51338">
    <property type="entry name" value="Composite domain of metallo-dependent hydrolases"/>
    <property type="match status" value="1"/>
</dbReference>
<gene>
    <name evidence="4" type="ORF">AB6A40_010824</name>
</gene>
<evidence type="ECO:0000313" key="5">
    <source>
        <dbReference type="Proteomes" id="UP001608902"/>
    </source>
</evidence>
<evidence type="ECO:0000256" key="2">
    <source>
        <dbReference type="SAM" id="SignalP"/>
    </source>
</evidence>
<feature type="domain" description="Amidohydrolase-related" evidence="3">
    <location>
        <begin position="11"/>
        <end position="73"/>
    </location>
</feature>
<dbReference type="InterPro" id="IPR011059">
    <property type="entry name" value="Metal-dep_hydrolase_composite"/>
</dbReference>
<keyword evidence="2" id="KW-0732">Signal</keyword>
<dbReference type="GO" id="GO:0016787">
    <property type="term" value="F:hydrolase activity"/>
    <property type="evidence" value="ECO:0007669"/>
    <property type="project" value="UniProtKB-KW"/>
</dbReference>
<dbReference type="PANTHER" id="PTHR11113:SF14">
    <property type="entry name" value="N-ACETYLGLUCOSAMINE-6-PHOSPHATE DEACETYLASE"/>
    <property type="match status" value="1"/>
</dbReference>